<organism evidence="2 3">
    <name type="scientific">Seminavis robusta</name>
    <dbReference type="NCBI Taxonomy" id="568900"/>
    <lineage>
        <taxon>Eukaryota</taxon>
        <taxon>Sar</taxon>
        <taxon>Stramenopiles</taxon>
        <taxon>Ochrophyta</taxon>
        <taxon>Bacillariophyta</taxon>
        <taxon>Bacillariophyceae</taxon>
        <taxon>Bacillariophycidae</taxon>
        <taxon>Naviculales</taxon>
        <taxon>Naviculaceae</taxon>
        <taxon>Seminavis</taxon>
    </lineage>
</organism>
<feature type="region of interest" description="Disordered" evidence="1">
    <location>
        <begin position="288"/>
        <end position="351"/>
    </location>
</feature>
<protein>
    <submittedName>
        <fullName evidence="2">Uncharacterized protein</fullName>
    </submittedName>
</protein>
<name>A0A9N8HB13_9STRA</name>
<sequence length="372" mass="41613">MPSLSEREFFIVIHALAATVSVSEQRSFRRNLVWFLPVSSCSCLSLVVLRLDSISDGPQECVNKTRVFEKEKCLSCGTKIRFCTAADVTEYKPKPEINPNHNIQQKTKIWAERMYTGTYPQKNGERVPFPISRMVVRFRDDLNQLVFESNFLHRQLMRELRRKDRVSATQLAKQKANFENIFNERKRSFEQGIRSRDEEIHGLRSANAKLAEELKEQRELAADLRNRLYGPTSNKSGRTGRGPTSSQRSTFDPSAAFHSSDSITREFDQGIPIDDTASLQESFGSHVGHGGSFNRQAMANSSSASYQGYPPTGTGERRLNKRRAVSVNGGGQRPIPAHHRSSPLGASGNYGYQDAARPASYQHGYGGGGGGY</sequence>
<dbReference type="AlphaFoldDB" id="A0A9N8HB13"/>
<accession>A0A9N8HB13</accession>
<dbReference type="EMBL" id="CAICTM010000166">
    <property type="protein sequence ID" value="CAB9503473.1"/>
    <property type="molecule type" value="Genomic_DNA"/>
</dbReference>
<dbReference type="Proteomes" id="UP001153069">
    <property type="component" value="Unassembled WGS sequence"/>
</dbReference>
<evidence type="ECO:0000313" key="3">
    <source>
        <dbReference type="Proteomes" id="UP001153069"/>
    </source>
</evidence>
<reference evidence="2" key="1">
    <citation type="submission" date="2020-06" db="EMBL/GenBank/DDBJ databases">
        <authorList>
            <consortium name="Plant Systems Biology data submission"/>
        </authorList>
    </citation>
    <scope>NUCLEOTIDE SEQUENCE</scope>
    <source>
        <strain evidence="2">D6</strain>
    </source>
</reference>
<proteinExistence type="predicted"/>
<evidence type="ECO:0000256" key="1">
    <source>
        <dbReference type="SAM" id="MobiDB-lite"/>
    </source>
</evidence>
<keyword evidence="3" id="KW-1185">Reference proteome</keyword>
<feature type="region of interest" description="Disordered" evidence="1">
    <location>
        <begin position="224"/>
        <end position="261"/>
    </location>
</feature>
<comment type="caution">
    <text evidence="2">The sequence shown here is derived from an EMBL/GenBank/DDBJ whole genome shotgun (WGS) entry which is preliminary data.</text>
</comment>
<feature type="compositionally biased region" description="Polar residues" evidence="1">
    <location>
        <begin position="294"/>
        <end position="306"/>
    </location>
</feature>
<evidence type="ECO:0000313" key="2">
    <source>
        <dbReference type="EMBL" id="CAB9503473.1"/>
    </source>
</evidence>
<feature type="compositionally biased region" description="Polar residues" evidence="1">
    <location>
        <begin position="231"/>
        <end position="261"/>
    </location>
</feature>
<gene>
    <name evidence="2" type="ORF">SEMRO_167_G074350.1</name>
</gene>